<evidence type="ECO:0008006" key="3">
    <source>
        <dbReference type="Google" id="ProtNLM"/>
    </source>
</evidence>
<sequence length="253" mass="29198">MKPLLLFLLFGLFIIPHSGFAQRRLEGIVYDAFNKQRVGEVLIRNVNTNQKSYNDSRGEFDILVSPGDQLIIRKTGYISDTIEIKEQPALIIYLKEAVKQIQEIRVVGRRNPDDVLDEMKRDYKKAFDLAAPREALSVGPSGAGLSIDYLYSKISKEAKNARRFTTHIGQLHEQNVVEYIFTPDFVHNLIGLEGEDLQVFMKIFKPSYEQISTMSKEELGIHVKKMYEVYKLHPNLRPLRELPDIKMDVKKEN</sequence>
<dbReference type="RefSeq" id="WP_336557736.1">
    <property type="nucleotide sequence ID" value="NZ_JAYLLN010000027.1"/>
</dbReference>
<proteinExistence type="predicted"/>
<reference evidence="1 2" key="1">
    <citation type="submission" date="2024-01" db="EMBL/GenBank/DDBJ databases">
        <title>Sphingobacterium tenebrionis sp. nov., a novel endophyte isolated from tenebrio molitor intestines.</title>
        <authorList>
            <person name="Zhang C."/>
        </authorList>
    </citation>
    <scope>NUCLEOTIDE SEQUENCE [LARGE SCALE GENOMIC DNA]</scope>
    <source>
        <strain evidence="1 2">PU5-4</strain>
    </source>
</reference>
<organism evidence="1 2">
    <name type="scientific">Sphingobacterium tenebrionis</name>
    <dbReference type="NCBI Taxonomy" id="3111775"/>
    <lineage>
        <taxon>Bacteria</taxon>
        <taxon>Pseudomonadati</taxon>
        <taxon>Bacteroidota</taxon>
        <taxon>Sphingobacteriia</taxon>
        <taxon>Sphingobacteriales</taxon>
        <taxon>Sphingobacteriaceae</taxon>
        <taxon>Sphingobacterium</taxon>
    </lineage>
</organism>
<dbReference type="SUPFAM" id="SSF49464">
    <property type="entry name" value="Carboxypeptidase regulatory domain-like"/>
    <property type="match status" value="1"/>
</dbReference>
<dbReference type="Proteomes" id="UP001363035">
    <property type="component" value="Unassembled WGS sequence"/>
</dbReference>
<protein>
    <recommendedName>
        <fullName evidence="3">Carboxypeptidase-like regulatory domain-containing protein</fullName>
    </recommendedName>
</protein>
<gene>
    <name evidence="1" type="ORF">VJ786_11385</name>
</gene>
<evidence type="ECO:0000313" key="1">
    <source>
        <dbReference type="EMBL" id="MEI5985501.1"/>
    </source>
</evidence>
<keyword evidence="2" id="KW-1185">Reference proteome</keyword>
<name>A0ABU8I6Z9_9SPHI</name>
<dbReference type="EMBL" id="JAYLLN010000027">
    <property type="protein sequence ID" value="MEI5985501.1"/>
    <property type="molecule type" value="Genomic_DNA"/>
</dbReference>
<evidence type="ECO:0000313" key="2">
    <source>
        <dbReference type="Proteomes" id="UP001363035"/>
    </source>
</evidence>
<comment type="caution">
    <text evidence="1">The sequence shown here is derived from an EMBL/GenBank/DDBJ whole genome shotgun (WGS) entry which is preliminary data.</text>
</comment>
<accession>A0ABU8I6Z9</accession>
<dbReference type="InterPro" id="IPR008969">
    <property type="entry name" value="CarboxyPept-like_regulatory"/>
</dbReference>